<dbReference type="Pfam" id="PF05685">
    <property type="entry name" value="Uma2"/>
    <property type="match status" value="1"/>
</dbReference>
<dbReference type="PANTHER" id="PTHR36558">
    <property type="entry name" value="GLR1098 PROTEIN"/>
    <property type="match status" value="1"/>
</dbReference>
<dbReference type="OrthoDB" id="668969at2"/>
<evidence type="ECO:0000313" key="2">
    <source>
        <dbReference type="EMBL" id="SEQ23959.1"/>
    </source>
</evidence>
<dbReference type="InterPro" id="IPR012296">
    <property type="entry name" value="Nuclease_put_TT1808"/>
</dbReference>
<dbReference type="InParanoid" id="A0A1H9EE88"/>
<evidence type="ECO:0000259" key="1">
    <source>
        <dbReference type="Pfam" id="PF05685"/>
    </source>
</evidence>
<dbReference type="RefSeq" id="WP_090167096.1">
    <property type="nucleotide sequence ID" value="NZ_FOFB01000007.1"/>
</dbReference>
<feature type="domain" description="Putative restriction endonuclease" evidence="1">
    <location>
        <begin position="14"/>
        <end position="181"/>
    </location>
</feature>
<keyword evidence="3" id="KW-1185">Reference proteome</keyword>
<proteinExistence type="predicted"/>
<dbReference type="AlphaFoldDB" id="A0A1H9EE88"/>
<dbReference type="Proteomes" id="UP000199021">
    <property type="component" value="Unassembled WGS sequence"/>
</dbReference>
<dbReference type="InterPro" id="IPR011335">
    <property type="entry name" value="Restrct_endonuc-II-like"/>
</dbReference>
<keyword evidence="2" id="KW-0255">Endonuclease</keyword>
<dbReference type="GO" id="GO:0004519">
    <property type="term" value="F:endonuclease activity"/>
    <property type="evidence" value="ECO:0007669"/>
    <property type="project" value="UniProtKB-KW"/>
</dbReference>
<keyword evidence="2" id="KW-0378">Hydrolase</keyword>
<name>A0A1H9EE88_9BACT</name>
<dbReference type="STRING" id="478744.SAMN05444359_10746"/>
<organism evidence="2 3">
    <name type="scientific">Neolewinella agarilytica</name>
    <dbReference type="NCBI Taxonomy" id="478744"/>
    <lineage>
        <taxon>Bacteria</taxon>
        <taxon>Pseudomonadati</taxon>
        <taxon>Bacteroidota</taxon>
        <taxon>Saprospiria</taxon>
        <taxon>Saprospirales</taxon>
        <taxon>Lewinellaceae</taxon>
        <taxon>Neolewinella</taxon>
    </lineage>
</organism>
<dbReference type="CDD" id="cd06260">
    <property type="entry name" value="DUF820-like"/>
    <property type="match status" value="1"/>
</dbReference>
<sequence>MEAISFPNRRYTPEEYFKELEKSEHKLEYVDGGIRMMAGGSPAHNRLIKNAFRKMDANPNNCEIFLSDSAVSIPSRNSYFFPDLSAVCDPNTEKEEAGIEKLLNPCLIVEVLSESTGETDRAEKFNAYRQLDSFKEYILIDSRKLLVDTYYRESNELWHIRSYFKEDQLVEIRTLGVQIAVGDFYEGVVFGEDSEKTKEE</sequence>
<dbReference type="InterPro" id="IPR008538">
    <property type="entry name" value="Uma2"/>
</dbReference>
<dbReference type="Gene3D" id="3.90.1570.10">
    <property type="entry name" value="tt1808, chain A"/>
    <property type="match status" value="1"/>
</dbReference>
<evidence type="ECO:0000313" key="3">
    <source>
        <dbReference type="Proteomes" id="UP000199021"/>
    </source>
</evidence>
<dbReference type="EMBL" id="FOFB01000007">
    <property type="protein sequence ID" value="SEQ23959.1"/>
    <property type="molecule type" value="Genomic_DNA"/>
</dbReference>
<protein>
    <submittedName>
        <fullName evidence="2">Endonuclease, Uma2 family (Restriction endonuclease fold)</fullName>
    </submittedName>
</protein>
<reference evidence="3" key="1">
    <citation type="submission" date="2016-10" db="EMBL/GenBank/DDBJ databases">
        <authorList>
            <person name="Varghese N."/>
            <person name="Submissions S."/>
        </authorList>
    </citation>
    <scope>NUCLEOTIDE SEQUENCE [LARGE SCALE GENOMIC DNA]</scope>
    <source>
        <strain evidence="3">DSM 24740</strain>
    </source>
</reference>
<accession>A0A1H9EE88</accession>
<dbReference type="SUPFAM" id="SSF52980">
    <property type="entry name" value="Restriction endonuclease-like"/>
    <property type="match status" value="1"/>
</dbReference>
<keyword evidence="2" id="KW-0540">Nuclease</keyword>
<gene>
    <name evidence="2" type="ORF">SAMN05444359_10746</name>
</gene>
<dbReference type="PANTHER" id="PTHR36558:SF1">
    <property type="entry name" value="RESTRICTION ENDONUCLEASE DOMAIN-CONTAINING PROTEIN-RELATED"/>
    <property type="match status" value="1"/>
</dbReference>